<proteinExistence type="predicted"/>
<dbReference type="Proteomes" id="UP000789920">
    <property type="component" value="Unassembled WGS sequence"/>
</dbReference>
<sequence>NNVYVIPADITDEYDSDSKQFHYPLLFEEMRPRKFDIKKYQYPIMCLANIQSTEQDTFRLTFRSNNGSMRRTMDVASLFSETIITNLRSAIDTITFWWPYSTYTLGAQTSIPAERVKPPKLEEMVVQEIGIERMIEAQCHALRISKSRILFSFEHILDIEGVEFRRSFGNLLYVFTLHPPTEGSYSSAELFAVLSSLKHHPLLYKLILRNIDLSELQAQTGPINHEGSNMLSVVLYDILTLNPRLKVLDLTSCGITGETMSVIGNAFSTGKSLLERLILNDNDISEEGGLRELSSGLAVHGSLIKELDISDCRLTSADTESIMTAFTASYPERLESFNLSNNTGNFKTEILTNFLLRAINLKVLNLRNCDILFSYANIVISSETLRNTQLTTLNIGGISLNNHDHLNALYTYIQSPSFSKLKHLSIDHCNLDGGALAKIFSLITASTNYENIKVFAGGNYVSRTSPGHKEFCNAISNDWTPVWLSLEDTDYGTTIDQVVEVLTSFCNNKVIRYLDLSCPQIKVNKNVAFSLQDFMTAEKA</sequence>
<reference evidence="1" key="1">
    <citation type="submission" date="2021-06" db="EMBL/GenBank/DDBJ databases">
        <authorList>
            <person name="Kallberg Y."/>
            <person name="Tangrot J."/>
            <person name="Rosling A."/>
        </authorList>
    </citation>
    <scope>NUCLEOTIDE SEQUENCE</scope>
    <source>
        <strain evidence="1">MA461A</strain>
    </source>
</reference>
<organism evidence="1 2">
    <name type="scientific">Racocetra persica</name>
    <dbReference type="NCBI Taxonomy" id="160502"/>
    <lineage>
        <taxon>Eukaryota</taxon>
        <taxon>Fungi</taxon>
        <taxon>Fungi incertae sedis</taxon>
        <taxon>Mucoromycota</taxon>
        <taxon>Glomeromycotina</taxon>
        <taxon>Glomeromycetes</taxon>
        <taxon>Diversisporales</taxon>
        <taxon>Gigasporaceae</taxon>
        <taxon>Racocetra</taxon>
    </lineage>
</organism>
<protein>
    <submittedName>
        <fullName evidence="1">2393_t:CDS:1</fullName>
    </submittedName>
</protein>
<gene>
    <name evidence="1" type="ORF">RPERSI_LOCUS21956</name>
</gene>
<keyword evidence="2" id="KW-1185">Reference proteome</keyword>
<dbReference type="EMBL" id="CAJVQC010065467">
    <property type="protein sequence ID" value="CAG8805542.1"/>
    <property type="molecule type" value="Genomic_DNA"/>
</dbReference>
<name>A0ACA9RQW6_9GLOM</name>
<feature type="non-terminal residue" evidence="1">
    <location>
        <position position="1"/>
    </location>
</feature>
<feature type="non-terminal residue" evidence="1">
    <location>
        <position position="540"/>
    </location>
</feature>
<evidence type="ECO:0000313" key="1">
    <source>
        <dbReference type="EMBL" id="CAG8805542.1"/>
    </source>
</evidence>
<comment type="caution">
    <text evidence="1">The sequence shown here is derived from an EMBL/GenBank/DDBJ whole genome shotgun (WGS) entry which is preliminary data.</text>
</comment>
<accession>A0ACA9RQW6</accession>
<evidence type="ECO:0000313" key="2">
    <source>
        <dbReference type="Proteomes" id="UP000789920"/>
    </source>
</evidence>